<keyword evidence="4" id="KW-0238">DNA-binding</keyword>
<dbReference type="InterPro" id="IPR007492">
    <property type="entry name" value="LytTR_DNA-bd_dom"/>
</dbReference>
<sequence length="232" mass="26122">MKKASVLVVEDEPLIADDIAETLEANGYEVVGIVDEASDALEVCKTCHPDVALLDIQIEGPVDGIALAAQLSMPIIFLTSFYDQKTLDRAKLVNPSGYIVKPFNERDLIVNLEIAIARGRKPTRSKSPANEKFFVKKDQEIVSVSTSDIVYVEAYDNYSTLYTEKEKYMISHTLKSISEKLEPLGFLRIHRSYLINFDAVDSISENYVYLKGHQVMIGKSYRKQFMESLSLL</sequence>
<dbReference type="CDD" id="cd17534">
    <property type="entry name" value="REC_DC-like"/>
    <property type="match status" value="1"/>
</dbReference>
<dbReference type="Pfam" id="PF04397">
    <property type="entry name" value="LytTR"/>
    <property type="match status" value="1"/>
</dbReference>
<dbReference type="InterPro" id="IPR046947">
    <property type="entry name" value="LytR-like"/>
</dbReference>
<dbReference type="SMART" id="SM00448">
    <property type="entry name" value="REC"/>
    <property type="match status" value="1"/>
</dbReference>
<gene>
    <name evidence="4" type="ORF">RT717_12110</name>
</gene>
<dbReference type="PROSITE" id="PS50930">
    <property type="entry name" value="HTH_LYTTR"/>
    <property type="match status" value="1"/>
</dbReference>
<feature type="domain" description="HTH LytTR-type" evidence="3">
    <location>
        <begin position="133"/>
        <end position="231"/>
    </location>
</feature>
<dbReference type="InterPro" id="IPR011006">
    <property type="entry name" value="CheY-like_superfamily"/>
</dbReference>
<organism evidence="4 5">
    <name type="scientific">Imperialibacter roseus</name>
    <dbReference type="NCBI Taxonomy" id="1324217"/>
    <lineage>
        <taxon>Bacteria</taxon>
        <taxon>Pseudomonadati</taxon>
        <taxon>Bacteroidota</taxon>
        <taxon>Cytophagia</taxon>
        <taxon>Cytophagales</taxon>
        <taxon>Flammeovirgaceae</taxon>
        <taxon>Imperialibacter</taxon>
    </lineage>
</organism>
<protein>
    <submittedName>
        <fullName evidence="4">LytTR family transcriptional regulator DNA-binding domain-containing protein</fullName>
    </submittedName>
</protein>
<evidence type="ECO:0000259" key="2">
    <source>
        <dbReference type="PROSITE" id="PS50110"/>
    </source>
</evidence>
<dbReference type="InterPro" id="IPR001789">
    <property type="entry name" value="Sig_transdc_resp-reg_receiver"/>
</dbReference>
<dbReference type="PANTHER" id="PTHR37299">
    <property type="entry name" value="TRANSCRIPTIONAL REGULATOR-RELATED"/>
    <property type="match status" value="1"/>
</dbReference>
<keyword evidence="1" id="KW-0597">Phosphoprotein</keyword>
<feature type="modified residue" description="4-aspartylphosphate" evidence="1">
    <location>
        <position position="55"/>
    </location>
</feature>
<dbReference type="RefSeq" id="WP_317492002.1">
    <property type="nucleotide sequence ID" value="NZ_CP136051.1"/>
</dbReference>
<dbReference type="PROSITE" id="PS50110">
    <property type="entry name" value="RESPONSE_REGULATORY"/>
    <property type="match status" value="1"/>
</dbReference>
<evidence type="ECO:0000313" key="4">
    <source>
        <dbReference type="EMBL" id="WOK09383.1"/>
    </source>
</evidence>
<dbReference type="SMART" id="SM00850">
    <property type="entry name" value="LytTR"/>
    <property type="match status" value="1"/>
</dbReference>
<evidence type="ECO:0000313" key="5">
    <source>
        <dbReference type="Proteomes" id="UP001302349"/>
    </source>
</evidence>
<dbReference type="Pfam" id="PF00072">
    <property type="entry name" value="Response_reg"/>
    <property type="match status" value="1"/>
</dbReference>
<dbReference type="PANTHER" id="PTHR37299:SF1">
    <property type="entry name" value="STAGE 0 SPORULATION PROTEIN A HOMOLOG"/>
    <property type="match status" value="1"/>
</dbReference>
<dbReference type="SUPFAM" id="SSF52172">
    <property type="entry name" value="CheY-like"/>
    <property type="match status" value="1"/>
</dbReference>
<reference evidence="4 5" key="1">
    <citation type="journal article" date="2023" name="Microbiol. Resour. Announc.">
        <title>Complete Genome Sequence of Imperialibacter roseus strain P4T.</title>
        <authorList>
            <person name="Tizabi D.R."/>
            <person name="Bachvaroff T."/>
            <person name="Hill R.T."/>
        </authorList>
    </citation>
    <scope>NUCLEOTIDE SEQUENCE [LARGE SCALE GENOMIC DNA]</scope>
    <source>
        <strain evidence="4 5">P4T</strain>
    </source>
</reference>
<proteinExistence type="predicted"/>
<keyword evidence="5" id="KW-1185">Reference proteome</keyword>
<name>A0ABZ0IYC4_9BACT</name>
<evidence type="ECO:0000256" key="1">
    <source>
        <dbReference type="PROSITE-ProRule" id="PRU00169"/>
    </source>
</evidence>
<dbReference type="EMBL" id="CP136051">
    <property type="protein sequence ID" value="WOK09383.1"/>
    <property type="molecule type" value="Genomic_DNA"/>
</dbReference>
<dbReference type="Proteomes" id="UP001302349">
    <property type="component" value="Chromosome"/>
</dbReference>
<dbReference type="GO" id="GO:0003677">
    <property type="term" value="F:DNA binding"/>
    <property type="evidence" value="ECO:0007669"/>
    <property type="project" value="UniProtKB-KW"/>
</dbReference>
<dbReference type="Gene3D" id="2.40.50.1020">
    <property type="entry name" value="LytTr DNA-binding domain"/>
    <property type="match status" value="1"/>
</dbReference>
<dbReference type="Gene3D" id="3.40.50.2300">
    <property type="match status" value="1"/>
</dbReference>
<accession>A0ABZ0IYC4</accession>
<feature type="domain" description="Response regulatory" evidence="2">
    <location>
        <begin position="5"/>
        <end position="116"/>
    </location>
</feature>
<evidence type="ECO:0000259" key="3">
    <source>
        <dbReference type="PROSITE" id="PS50930"/>
    </source>
</evidence>